<dbReference type="Gene3D" id="3.10.450.80">
    <property type="match status" value="1"/>
</dbReference>
<proteinExistence type="inferred from homology"/>
<evidence type="ECO:0000256" key="2">
    <source>
        <dbReference type="ARBA" id="ARBA00022980"/>
    </source>
</evidence>
<evidence type="ECO:0000313" key="6">
    <source>
        <dbReference type="Proteomes" id="UP000031056"/>
    </source>
</evidence>
<dbReference type="InterPro" id="IPR011332">
    <property type="entry name" value="Ribosomal_zn-bd"/>
</dbReference>
<dbReference type="STRING" id="1354746.A0A0B2UKH4"/>
<sequence length="104" mass="11891">MVNIPKTRNTYCKKCNGYSNHKVSQSKASKRNPNAQGERRYAIKQRGYGGQTRPVLRRKAKVTKKFVLKLECTTCKFAHQKPLKRAKHVILGGEKKTKGEALIY</sequence>
<dbReference type="Pfam" id="PF00935">
    <property type="entry name" value="Ribosomal_L44"/>
    <property type="match status" value="1"/>
</dbReference>
<dbReference type="FunCoup" id="A0A0B2UKH4">
    <property type="interactions" value="144"/>
</dbReference>
<dbReference type="GO" id="GO:0003735">
    <property type="term" value="F:structural constituent of ribosome"/>
    <property type="evidence" value="ECO:0007669"/>
    <property type="project" value="InterPro"/>
</dbReference>
<dbReference type="HOGENOM" id="CLU_114645_2_1_1"/>
<evidence type="ECO:0000256" key="4">
    <source>
        <dbReference type="RuleBase" id="RU000666"/>
    </source>
</evidence>
<dbReference type="GeneID" id="26261776"/>
<dbReference type="GO" id="GO:0005840">
    <property type="term" value="C:ribosome"/>
    <property type="evidence" value="ECO:0007669"/>
    <property type="project" value="UniProtKB-KW"/>
</dbReference>
<dbReference type="Proteomes" id="UP000031056">
    <property type="component" value="Unassembled WGS sequence"/>
</dbReference>
<dbReference type="PROSITE" id="PS01172">
    <property type="entry name" value="RIBOSOMAL_L44E"/>
    <property type="match status" value="1"/>
</dbReference>
<dbReference type="GO" id="GO:1990904">
    <property type="term" value="C:ribonucleoprotein complex"/>
    <property type="evidence" value="ECO:0007669"/>
    <property type="project" value="UniProtKB-KW"/>
</dbReference>
<organism evidence="5 6">
    <name type="scientific">Ordospora colligata OC4</name>
    <dbReference type="NCBI Taxonomy" id="1354746"/>
    <lineage>
        <taxon>Eukaryota</taxon>
        <taxon>Fungi</taxon>
        <taxon>Fungi incertae sedis</taxon>
        <taxon>Microsporidia</taxon>
        <taxon>Ordosporidae</taxon>
        <taxon>Ordospora</taxon>
    </lineage>
</organism>
<dbReference type="EMBL" id="JOKQ01000005">
    <property type="protein sequence ID" value="KHN69714.1"/>
    <property type="molecule type" value="Genomic_DNA"/>
</dbReference>
<keyword evidence="3 4" id="KW-0687">Ribonucleoprotein</keyword>
<dbReference type="InterPro" id="IPR053708">
    <property type="entry name" value="Ribosomal_LSU_eL42"/>
</dbReference>
<comment type="caution">
    <text evidence="5">The sequence shown here is derived from an EMBL/GenBank/DDBJ whole genome shotgun (WGS) entry which is preliminary data.</text>
</comment>
<dbReference type="PANTHER" id="PTHR10369">
    <property type="entry name" value="60S RIBOSOMAL PROTEIN L36A/L44"/>
    <property type="match status" value="1"/>
</dbReference>
<gene>
    <name evidence="5" type="ORF">M896_051230</name>
</gene>
<dbReference type="InterPro" id="IPR000552">
    <property type="entry name" value="Ribosomal_eL44"/>
</dbReference>
<dbReference type="AlphaFoldDB" id="A0A0B2UKH4"/>
<accession>A0A0B2UKH4</accession>
<evidence type="ECO:0000256" key="3">
    <source>
        <dbReference type="ARBA" id="ARBA00023274"/>
    </source>
</evidence>
<dbReference type="VEuPathDB" id="MicrosporidiaDB:M896_051230"/>
<keyword evidence="6" id="KW-1185">Reference proteome</keyword>
<dbReference type="SUPFAM" id="SSF57829">
    <property type="entry name" value="Zn-binding ribosomal proteins"/>
    <property type="match status" value="1"/>
</dbReference>
<dbReference type="GO" id="GO:0006412">
    <property type="term" value="P:translation"/>
    <property type="evidence" value="ECO:0007669"/>
    <property type="project" value="InterPro"/>
</dbReference>
<protein>
    <submittedName>
        <fullName evidence="5">Ribosomal protein L44</fullName>
    </submittedName>
</protein>
<name>A0A0B2UKH4_9MICR</name>
<evidence type="ECO:0000256" key="1">
    <source>
        <dbReference type="ARBA" id="ARBA00009364"/>
    </source>
</evidence>
<dbReference type="InParanoid" id="A0A0B2UKH4"/>
<dbReference type="RefSeq" id="XP_014563756.1">
    <property type="nucleotide sequence ID" value="XM_014708270.1"/>
</dbReference>
<dbReference type="FunFam" id="3.10.450.80:FF:000001">
    <property type="entry name" value="60S ribosomal protein L44"/>
    <property type="match status" value="1"/>
</dbReference>
<evidence type="ECO:0000313" key="5">
    <source>
        <dbReference type="EMBL" id="KHN69714.1"/>
    </source>
</evidence>
<reference evidence="5 6" key="1">
    <citation type="journal article" date="2014" name="MBio">
        <title>The Ordospora colligata genome; evolution of extreme reduction in microsporidia and host-to-parasite horizontal gene transfer.</title>
        <authorList>
            <person name="Pombert J.-F."/>
            <person name="Haag K.L."/>
            <person name="Beidas S."/>
            <person name="Ebert D."/>
            <person name="Keeling P.J."/>
        </authorList>
    </citation>
    <scope>NUCLEOTIDE SEQUENCE [LARGE SCALE GENOMIC DNA]</scope>
    <source>
        <strain evidence="5 6">OC4</strain>
    </source>
</reference>
<keyword evidence="2 4" id="KW-0689">Ribosomal protein</keyword>
<comment type="similarity">
    <text evidence="1 4">Belongs to the eukaryotic ribosomal protein eL42 family.</text>
</comment>
<dbReference type="OrthoDB" id="2967263at2759"/>